<dbReference type="PROSITE" id="PS00018">
    <property type="entry name" value="EF_HAND_1"/>
    <property type="match status" value="2"/>
</dbReference>
<accession>A0A6J8C8Q9</accession>
<feature type="domain" description="EF-hand" evidence="2">
    <location>
        <begin position="106"/>
        <end position="141"/>
    </location>
</feature>
<dbReference type="Proteomes" id="UP000507470">
    <property type="component" value="Unassembled WGS sequence"/>
</dbReference>
<evidence type="ECO:0000313" key="3">
    <source>
        <dbReference type="EMBL" id="CAC5391816.1"/>
    </source>
</evidence>
<dbReference type="EMBL" id="CACVKT020004829">
    <property type="protein sequence ID" value="CAC5391816.1"/>
    <property type="molecule type" value="Genomic_DNA"/>
</dbReference>
<evidence type="ECO:0000256" key="1">
    <source>
        <dbReference type="ARBA" id="ARBA00022837"/>
    </source>
</evidence>
<dbReference type="InterPro" id="IPR018247">
    <property type="entry name" value="EF_Hand_1_Ca_BS"/>
</dbReference>
<reference evidence="3 4" key="1">
    <citation type="submission" date="2020-06" db="EMBL/GenBank/DDBJ databases">
        <authorList>
            <person name="Li R."/>
            <person name="Bekaert M."/>
        </authorList>
    </citation>
    <scope>NUCLEOTIDE SEQUENCE [LARGE SCALE GENOMIC DNA]</scope>
    <source>
        <strain evidence="4">wild</strain>
    </source>
</reference>
<dbReference type="InterPro" id="IPR002048">
    <property type="entry name" value="EF_hand_dom"/>
</dbReference>
<dbReference type="GO" id="GO:0005509">
    <property type="term" value="F:calcium ion binding"/>
    <property type="evidence" value="ECO:0007669"/>
    <property type="project" value="InterPro"/>
</dbReference>
<evidence type="ECO:0000259" key="2">
    <source>
        <dbReference type="PROSITE" id="PS50222"/>
    </source>
</evidence>
<dbReference type="InterPro" id="IPR011992">
    <property type="entry name" value="EF-hand-dom_pair"/>
</dbReference>
<keyword evidence="4" id="KW-1185">Reference proteome</keyword>
<organism evidence="3 4">
    <name type="scientific">Mytilus coruscus</name>
    <name type="common">Sea mussel</name>
    <dbReference type="NCBI Taxonomy" id="42192"/>
    <lineage>
        <taxon>Eukaryota</taxon>
        <taxon>Metazoa</taxon>
        <taxon>Spiralia</taxon>
        <taxon>Lophotrochozoa</taxon>
        <taxon>Mollusca</taxon>
        <taxon>Bivalvia</taxon>
        <taxon>Autobranchia</taxon>
        <taxon>Pteriomorphia</taxon>
        <taxon>Mytilida</taxon>
        <taxon>Mytiloidea</taxon>
        <taxon>Mytilidae</taxon>
        <taxon>Mytilinae</taxon>
        <taxon>Mytilus</taxon>
    </lineage>
</organism>
<dbReference type="AlphaFoldDB" id="A0A6J8C8Q9"/>
<protein>
    <recommendedName>
        <fullName evidence="2">EF-hand domain-containing protein</fullName>
    </recommendedName>
</protein>
<gene>
    <name evidence="3" type="ORF">MCOR_26797</name>
</gene>
<evidence type="ECO:0000313" key="4">
    <source>
        <dbReference type="Proteomes" id="UP000507470"/>
    </source>
</evidence>
<dbReference type="OrthoDB" id="9974725at2759"/>
<sequence length="190" mass="22212">MADRSLTDFQKEKILRVFHLLYDTNQDGMIKKEDFGLAVEKVCKILDWTKGGKEYSEAEETLNLIWEGLKKYADENQDDKVSEDEWLKMWTESVKDIKSGKEFPEWQKKFVDFMFKVNDKSGDNEIDENEFSTVYQAYGISKDNCSTAFKKISGGKNITKPEFEALWMEYFVSNDRSSKGNYLFGVPDFM</sequence>
<proteinExistence type="predicted"/>
<feature type="domain" description="EF-hand" evidence="2">
    <location>
        <begin position="10"/>
        <end position="45"/>
    </location>
</feature>
<keyword evidence="1" id="KW-0106">Calcium</keyword>
<dbReference type="PROSITE" id="PS50222">
    <property type="entry name" value="EF_HAND_2"/>
    <property type="match status" value="2"/>
</dbReference>
<dbReference type="Gene3D" id="1.10.238.10">
    <property type="entry name" value="EF-hand"/>
    <property type="match status" value="1"/>
</dbReference>
<name>A0A6J8C8Q9_MYTCO</name>
<dbReference type="SUPFAM" id="SSF47473">
    <property type="entry name" value="EF-hand"/>
    <property type="match status" value="1"/>
</dbReference>